<comment type="caution">
    <text evidence="2">The sequence shown here is derived from an EMBL/GenBank/DDBJ whole genome shotgun (WGS) entry which is preliminary data.</text>
</comment>
<proteinExistence type="predicted"/>
<protein>
    <submittedName>
        <fullName evidence="2">Uncharacterized protein</fullName>
    </submittedName>
</protein>
<accession>A0AAV7LE10</accession>
<reference evidence="2" key="1">
    <citation type="journal article" date="2022" name="bioRxiv">
        <title>Sequencing and chromosome-scale assembly of the giantPleurodeles waltlgenome.</title>
        <authorList>
            <person name="Brown T."/>
            <person name="Elewa A."/>
            <person name="Iarovenko S."/>
            <person name="Subramanian E."/>
            <person name="Araus A.J."/>
            <person name="Petzold A."/>
            <person name="Susuki M."/>
            <person name="Suzuki K.-i.T."/>
            <person name="Hayashi T."/>
            <person name="Toyoda A."/>
            <person name="Oliveira C."/>
            <person name="Osipova E."/>
            <person name="Leigh N.D."/>
            <person name="Simon A."/>
            <person name="Yun M.H."/>
        </authorList>
    </citation>
    <scope>NUCLEOTIDE SEQUENCE</scope>
    <source>
        <strain evidence="2">20211129_DDA</strain>
        <tissue evidence="2">Liver</tissue>
    </source>
</reference>
<feature type="compositionally biased region" description="Polar residues" evidence="1">
    <location>
        <begin position="145"/>
        <end position="163"/>
    </location>
</feature>
<dbReference type="EMBL" id="JANPWB010000015">
    <property type="protein sequence ID" value="KAJ1087028.1"/>
    <property type="molecule type" value="Genomic_DNA"/>
</dbReference>
<dbReference type="Proteomes" id="UP001066276">
    <property type="component" value="Chromosome 11"/>
</dbReference>
<dbReference type="AlphaFoldDB" id="A0AAV7LE10"/>
<evidence type="ECO:0000313" key="2">
    <source>
        <dbReference type="EMBL" id="KAJ1087028.1"/>
    </source>
</evidence>
<evidence type="ECO:0000313" key="3">
    <source>
        <dbReference type="Proteomes" id="UP001066276"/>
    </source>
</evidence>
<feature type="region of interest" description="Disordered" evidence="1">
    <location>
        <begin position="43"/>
        <end position="163"/>
    </location>
</feature>
<sequence length="202" mass="20872">MELGQCVDDETHGQWFSDRVRMPLDLGAQTLSGLCDSRTVVPLDTGWRQDSGSGRDMKKVVRRGTDLQESDRQYAASTGQSGDSNGQYAASDGQCGDSDGQYAASTGQCGDSDGQYAASPGQCGDSDGQYAASDGQCGDSDGQYAASTGQSGDSDGQYAASTGQCGDSDGQYAASTFGREIISSPRALVCAPGPGAHIRHLH</sequence>
<keyword evidence="3" id="KW-1185">Reference proteome</keyword>
<feature type="compositionally biased region" description="Polar residues" evidence="1">
    <location>
        <begin position="75"/>
        <end position="88"/>
    </location>
</feature>
<gene>
    <name evidence="2" type="ORF">NDU88_000223</name>
</gene>
<evidence type="ECO:0000256" key="1">
    <source>
        <dbReference type="SAM" id="MobiDB-lite"/>
    </source>
</evidence>
<feature type="compositionally biased region" description="Basic and acidic residues" evidence="1">
    <location>
        <begin position="53"/>
        <end position="72"/>
    </location>
</feature>
<organism evidence="2 3">
    <name type="scientific">Pleurodeles waltl</name>
    <name type="common">Iberian ribbed newt</name>
    <dbReference type="NCBI Taxonomy" id="8319"/>
    <lineage>
        <taxon>Eukaryota</taxon>
        <taxon>Metazoa</taxon>
        <taxon>Chordata</taxon>
        <taxon>Craniata</taxon>
        <taxon>Vertebrata</taxon>
        <taxon>Euteleostomi</taxon>
        <taxon>Amphibia</taxon>
        <taxon>Batrachia</taxon>
        <taxon>Caudata</taxon>
        <taxon>Salamandroidea</taxon>
        <taxon>Salamandridae</taxon>
        <taxon>Pleurodelinae</taxon>
        <taxon>Pleurodeles</taxon>
    </lineage>
</organism>
<name>A0AAV7LE10_PLEWA</name>